<proteinExistence type="predicted"/>
<name>A0A0N4Y0L8_NIPBR</name>
<protein>
    <submittedName>
        <fullName evidence="5">MADF domain-containing protein</fullName>
    </submittedName>
</protein>
<feature type="region of interest" description="Disordered" evidence="1">
    <location>
        <begin position="166"/>
        <end position="209"/>
    </location>
</feature>
<dbReference type="AlphaFoldDB" id="A0A0N4Y0L8"/>
<dbReference type="Proteomes" id="UP000271162">
    <property type="component" value="Unassembled WGS sequence"/>
</dbReference>
<dbReference type="OMA" id="IWAVIEK"/>
<accession>A0A0N4Y0L8</accession>
<evidence type="ECO:0000313" key="4">
    <source>
        <dbReference type="Proteomes" id="UP000271162"/>
    </source>
</evidence>
<evidence type="ECO:0000259" key="2">
    <source>
        <dbReference type="PROSITE" id="PS51029"/>
    </source>
</evidence>
<reference evidence="3 4" key="2">
    <citation type="submission" date="2018-11" db="EMBL/GenBank/DDBJ databases">
        <authorList>
            <consortium name="Pathogen Informatics"/>
        </authorList>
    </citation>
    <scope>NUCLEOTIDE SEQUENCE [LARGE SCALE GENOMIC DNA]</scope>
</reference>
<dbReference type="STRING" id="27835.A0A0N4Y0L8"/>
<feature type="region of interest" description="Disordered" evidence="1">
    <location>
        <begin position="422"/>
        <end position="451"/>
    </location>
</feature>
<sequence>MDIFPKVQFAIGLFTERPEWNDTLRGILCALVKNRRPLWDVRFWTTKDRAIQLFREIAAILSNQDSRMNEWYVLEKWCWMMEMYSRAVERITFKWRFRGAMEFHVESALNGAQYLESFSQEILQEVTARYAETPEEAIEAKTPTTSTLIRGRGTFRAEMTIVNKPGALVDASRESPPGKRVRRKRPLMSARADENKLESPESDSQPLQGNGALFETPVSVSVKQEVPEDLSCPASCGDSKWSSELTCALIRNVKEVPALWHQGHQQFNDASSRIQHLSKIAKQLHNVPGGGDVNESAIWEKWVRLSDRFDEEHEKAKKSGGSDWEFFQNMSFLSPDVMSACRLTTARPAEEPPATVTNLSSADIETQMKKIFGYLPGTVVYQQTEESRAKRPKLIDDSVSGATTKKSVKQVVSTWVPPREEAVGATHQSLSSSEAAESVLQSLSPTPPTATAQVTAKEEIATILQNTPPPRLNLMSVPRFIDEQSFRPHMDKWTLMGRMIEETAREMEAKNTELAFRLQKEINDVIFKYQLESIRKK</sequence>
<dbReference type="PROSITE" id="PS51029">
    <property type="entry name" value="MADF"/>
    <property type="match status" value="1"/>
</dbReference>
<dbReference type="EMBL" id="UYSL01020089">
    <property type="protein sequence ID" value="VDL72678.1"/>
    <property type="molecule type" value="Genomic_DNA"/>
</dbReference>
<dbReference type="PANTHER" id="PTHR12243:SF67">
    <property type="entry name" value="COREPRESSOR OF PANGOLIN, ISOFORM A-RELATED"/>
    <property type="match status" value="1"/>
</dbReference>
<evidence type="ECO:0000313" key="5">
    <source>
        <dbReference type="WBParaSite" id="NBR_0000908801-mRNA-1"/>
    </source>
</evidence>
<dbReference type="PANTHER" id="PTHR12243">
    <property type="entry name" value="MADF DOMAIN TRANSCRIPTION FACTOR"/>
    <property type="match status" value="1"/>
</dbReference>
<feature type="compositionally biased region" description="Low complexity" evidence="1">
    <location>
        <begin position="428"/>
        <end position="451"/>
    </location>
</feature>
<dbReference type="InterPro" id="IPR039353">
    <property type="entry name" value="TF_Adf1"/>
</dbReference>
<dbReference type="GO" id="GO:0005667">
    <property type="term" value="C:transcription regulator complex"/>
    <property type="evidence" value="ECO:0007669"/>
    <property type="project" value="TreeGrafter"/>
</dbReference>
<dbReference type="GO" id="GO:0006357">
    <property type="term" value="P:regulation of transcription by RNA polymerase II"/>
    <property type="evidence" value="ECO:0007669"/>
    <property type="project" value="TreeGrafter"/>
</dbReference>
<gene>
    <name evidence="3" type="ORF">NBR_LOCUS9089</name>
</gene>
<dbReference type="SMART" id="SM00595">
    <property type="entry name" value="MADF"/>
    <property type="match status" value="1"/>
</dbReference>
<keyword evidence="4" id="KW-1185">Reference proteome</keyword>
<evidence type="ECO:0000256" key="1">
    <source>
        <dbReference type="SAM" id="MobiDB-lite"/>
    </source>
</evidence>
<feature type="domain" description="MADF" evidence="2">
    <location>
        <begin position="248"/>
        <end position="338"/>
    </location>
</feature>
<dbReference type="InterPro" id="IPR006578">
    <property type="entry name" value="MADF-dom"/>
</dbReference>
<dbReference type="Pfam" id="PF10545">
    <property type="entry name" value="MADF_DNA_bdg"/>
    <property type="match status" value="1"/>
</dbReference>
<organism evidence="5">
    <name type="scientific">Nippostrongylus brasiliensis</name>
    <name type="common">Rat hookworm</name>
    <dbReference type="NCBI Taxonomy" id="27835"/>
    <lineage>
        <taxon>Eukaryota</taxon>
        <taxon>Metazoa</taxon>
        <taxon>Ecdysozoa</taxon>
        <taxon>Nematoda</taxon>
        <taxon>Chromadorea</taxon>
        <taxon>Rhabditida</taxon>
        <taxon>Rhabditina</taxon>
        <taxon>Rhabditomorpha</taxon>
        <taxon>Strongyloidea</taxon>
        <taxon>Heligmosomidae</taxon>
        <taxon>Nippostrongylus</taxon>
    </lineage>
</organism>
<reference evidence="5" key="1">
    <citation type="submission" date="2017-02" db="UniProtKB">
        <authorList>
            <consortium name="WormBaseParasite"/>
        </authorList>
    </citation>
    <scope>IDENTIFICATION</scope>
</reference>
<evidence type="ECO:0000313" key="3">
    <source>
        <dbReference type="EMBL" id="VDL72678.1"/>
    </source>
</evidence>
<dbReference type="GO" id="GO:0005634">
    <property type="term" value="C:nucleus"/>
    <property type="evidence" value="ECO:0007669"/>
    <property type="project" value="TreeGrafter"/>
</dbReference>
<dbReference type="WBParaSite" id="NBR_0000908801-mRNA-1">
    <property type="protein sequence ID" value="NBR_0000908801-mRNA-1"/>
    <property type="gene ID" value="NBR_0000908801"/>
</dbReference>